<feature type="compositionally biased region" description="Polar residues" evidence="1">
    <location>
        <begin position="521"/>
        <end position="534"/>
    </location>
</feature>
<dbReference type="Proteomes" id="UP000703661">
    <property type="component" value="Unassembled WGS sequence"/>
</dbReference>
<evidence type="ECO:0000256" key="1">
    <source>
        <dbReference type="SAM" id="MobiDB-lite"/>
    </source>
</evidence>
<gene>
    <name evidence="2" type="ORF">BGZ80_011289</name>
</gene>
<proteinExistence type="predicted"/>
<feature type="region of interest" description="Disordered" evidence="1">
    <location>
        <begin position="474"/>
        <end position="560"/>
    </location>
</feature>
<name>A0A9P6SZ40_9FUNG</name>
<sequence>MSYPNTRKRKSMVNAGNETSATNVIDPNLPGAEYFLSLSDPEELSAPRYVASRIAASPTIDCLTIVAEWNHWMQYLKTCESASWNAAAFQAPTINNSGSPLPLPMLSPPTAGSSEALLSSIVPTAGLFDFIKSEYLAKFDEFTGAPWVLPRGTNVDDILFRYTMTLCVESSLHSFVIDKPDTLIDLFEEDDQRMFQGDIDRDVFHEAEISLTEWKKRDIMRFSLSLDRTRDLIRYGLNSLFADQEDPLSAVDKSELDEFRLRIYSIMLELGDIYKKYDNELPEFRVRSWLSKDVCDVLLPLLGYRSEWLHWIEFEPGSISGSSSSNLEAKEPEDAGLDSIITCKKLQSQCGIAAIKIEGVGYDLRGIRTLRDMFERVCSMCSSPGVMKTQLRVYGIFFSGLRVEIVSLKYVAGRFYRLTREKTLPIPITWDDQSVKAILALIEEILTLQNRVESMAKIVCSHVDMERVLSELSDSTRPIIRHPPTDSTSDNSSTHTHKPCSASDILDAAAAAQSSNFSPSQGLTQASRSASTDAAQPPPLSTVVAMNGAPTPISPSISRTESMNHIPSMQRLRSDSNTLRDSATASGSLALATKTRTIHPQVHYIFEDDPLESEILESIPKSRYITLDLDPRTGTIKNVESFLTNLQVMDVKLMPFQSALTTSSSTSSLNPFTINVSGSGNINGVQTNDSESSGSAGNLNPASGKVGSSGPSSLQSSMTVSTSKMGGRLSERGLANQSGAGGESVKNDERTSTAPNTVGSKDWTLVIDAVEVEEKDQDR</sequence>
<feature type="compositionally biased region" description="Low complexity" evidence="1">
    <location>
        <begin position="501"/>
        <end position="520"/>
    </location>
</feature>
<protein>
    <submittedName>
        <fullName evidence="2">Uncharacterized protein</fullName>
    </submittedName>
</protein>
<feature type="region of interest" description="Disordered" evidence="1">
    <location>
        <begin position="677"/>
        <end position="762"/>
    </location>
</feature>
<dbReference type="AlphaFoldDB" id="A0A9P6SZ40"/>
<feature type="compositionally biased region" description="Low complexity" evidence="1">
    <location>
        <begin position="708"/>
        <end position="723"/>
    </location>
</feature>
<reference evidence="2" key="1">
    <citation type="journal article" date="2020" name="Fungal Divers.">
        <title>Resolving the Mortierellaceae phylogeny through synthesis of multi-gene phylogenetics and phylogenomics.</title>
        <authorList>
            <person name="Vandepol N."/>
            <person name="Liber J."/>
            <person name="Desiro A."/>
            <person name="Na H."/>
            <person name="Kennedy M."/>
            <person name="Barry K."/>
            <person name="Grigoriev I.V."/>
            <person name="Miller A.N."/>
            <person name="O'Donnell K."/>
            <person name="Stajich J.E."/>
            <person name="Bonito G."/>
        </authorList>
    </citation>
    <scope>NUCLEOTIDE SEQUENCE</scope>
    <source>
        <strain evidence="2">NRRL 2769</strain>
    </source>
</reference>
<evidence type="ECO:0000313" key="3">
    <source>
        <dbReference type="Proteomes" id="UP000703661"/>
    </source>
</evidence>
<accession>A0A9P6SZ40</accession>
<organism evidence="2 3">
    <name type="scientific">Entomortierella chlamydospora</name>
    <dbReference type="NCBI Taxonomy" id="101097"/>
    <lineage>
        <taxon>Eukaryota</taxon>
        <taxon>Fungi</taxon>
        <taxon>Fungi incertae sedis</taxon>
        <taxon>Mucoromycota</taxon>
        <taxon>Mortierellomycotina</taxon>
        <taxon>Mortierellomycetes</taxon>
        <taxon>Mortierellales</taxon>
        <taxon>Mortierellaceae</taxon>
        <taxon>Entomortierella</taxon>
    </lineage>
</organism>
<keyword evidence="3" id="KW-1185">Reference proteome</keyword>
<dbReference type="EMBL" id="JAAAID010000893">
    <property type="protein sequence ID" value="KAG0013090.1"/>
    <property type="molecule type" value="Genomic_DNA"/>
</dbReference>
<feature type="compositionally biased region" description="Polar residues" evidence="1">
    <location>
        <begin position="677"/>
        <end position="701"/>
    </location>
</feature>
<feature type="compositionally biased region" description="Low complexity" evidence="1">
    <location>
        <begin position="485"/>
        <end position="494"/>
    </location>
</feature>
<comment type="caution">
    <text evidence="2">The sequence shown here is derived from an EMBL/GenBank/DDBJ whole genome shotgun (WGS) entry which is preliminary data.</text>
</comment>
<evidence type="ECO:0000313" key="2">
    <source>
        <dbReference type="EMBL" id="KAG0013090.1"/>
    </source>
</evidence>